<reference evidence="2" key="1">
    <citation type="submission" date="2015-08" db="EMBL/GenBank/DDBJ databases">
        <title>Draft genome sequence of Komagataeibacter europaeus CECT 8546 a cellulose producer strain from vinegar produced by the traditional method.</title>
        <authorList>
            <person name="Poehlein A."/>
            <person name="Valera M.J."/>
            <person name="Haack F.S."/>
            <person name="Mas A."/>
            <person name="Daniel R."/>
            <person name="Streit W.R."/>
            <person name="Mateo E."/>
        </authorList>
    </citation>
    <scope>NUCLEOTIDE SEQUENCE [LARGE SCALE GENOMIC DNA]</scope>
    <source>
        <strain evidence="2">CECT 8546</strain>
    </source>
</reference>
<evidence type="ECO:0000313" key="2">
    <source>
        <dbReference type="EMBL" id="KON62764.1"/>
    </source>
</evidence>
<feature type="transmembrane region" description="Helical" evidence="1">
    <location>
        <begin position="187"/>
        <end position="203"/>
    </location>
</feature>
<dbReference type="STRING" id="33995.KOEU_37440"/>
<keyword evidence="3" id="KW-1185">Reference proteome</keyword>
<evidence type="ECO:0008006" key="4">
    <source>
        <dbReference type="Google" id="ProtNLM"/>
    </source>
</evidence>
<accession>A0A0M0EBX8</accession>
<dbReference type="EMBL" id="LHUQ01000069">
    <property type="protein sequence ID" value="KON62764.1"/>
    <property type="molecule type" value="Genomic_DNA"/>
</dbReference>
<evidence type="ECO:0000313" key="3">
    <source>
        <dbReference type="Proteomes" id="UP000037566"/>
    </source>
</evidence>
<evidence type="ECO:0000256" key="1">
    <source>
        <dbReference type="SAM" id="Phobius"/>
    </source>
</evidence>
<feature type="transmembrane region" description="Helical" evidence="1">
    <location>
        <begin position="371"/>
        <end position="389"/>
    </location>
</feature>
<feature type="transmembrane region" description="Helical" evidence="1">
    <location>
        <begin position="33"/>
        <end position="52"/>
    </location>
</feature>
<keyword evidence="1" id="KW-0812">Transmembrane</keyword>
<sequence length="423" mass="45878">MKQRVEQWMWRIATGLVIPMPVLLLYALAPAEIVMTVVAVLFVTHGFLTRHWNWLRQPWICAAGLLWGQIILSSIVTGRGHAIVQATCFGRYFLFIAALQAWILPGARVRAVLARVYGGVAIWLVAGCWQQYIWGRNIWGYGRWADGALLGPLWAPRVGSGLFMTALPGLFPTAIRLSQRDGARGRIMATAMLLGLVLTMVLVAQRMPLFLMLGGMGIVGLLVPRLRSGLVAVLLLGAGGVALSPVLAPQAYHKLVVNFIAHMHAFADSPYGMLFIRAGVMIGRHPWFGLGFDGFRHACPDPAYFHGLPWLGVAEGPHGGATGCNLHPHNYYLLMGTMGGIPAMGLFIALAVCLLVSIWTGIVPTRDPQRLMVAIVATLVFWPVASNSSLLTQPAAGWLSMITGWALAVSPVASRLQYVHGGD</sequence>
<protein>
    <recommendedName>
        <fullName evidence="4">O-antigen ligase</fullName>
    </recommendedName>
</protein>
<feature type="transmembrane region" description="Helical" evidence="1">
    <location>
        <begin position="82"/>
        <end position="104"/>
    </location>
</feature>
<dbReference type="PATRIC" id="fig|33995.3.peg.4144"/>
<dbReference type="OrthoDB" id="5801261at2"/>
<feature type="transmembrane region" description="Helical" evidence="1">
    <location>
        <begin position="209"/>
        <end position="226"/>
    </location>
</feature>
<keyword evidence="1" id="KW-0472">Membrane</keyword>
<organism evidence="2 3">
    <name type="scientific">Komagataeibacter europaeus</name>
    <name type="common">Gluconacetobacter europaeus</name>
    <dbReference type="NCBI Taxonomy" id="33995"/>
    <lineage>
        <taxon>Bacteria</taxon>
        <taxon>Pseudomonadati</taxon>
        <taxon>Pseudomonadota</taxon>
        <taxon>Alphaproteobacteria</taxon>
        <taxon>Acetobacterales</taxon>
        <taxon>Acetobacteraceae</taxon>
        <taxon>Komagataeibacter</taxon>
    </lineage>
</organism>
<feature type="transmembrane region" description="Helical" evidence="1">
    <location>
        <begin position="331"/>
        <end position="359"/>
    </location>
</feature>
<dbReference type="RefSeq" id="WP_019086635.1">
    <property type="nucleotide sequence ID" value="NZ_LHUQ01000069.1"/>
</dbReference>
<name>A0A0M0EBX8_KOMEU</name>
<keyword evidence="1" id="KW-1133">Transmembrane helix</keyword>
<gene>
    <name evidence="2" type="ORF">KOEU_37440</name>
</gene>
<dbReference type="Proteomes" id="UP000037566">
    <property type="component" value="Unassembled WGS sequence"/>
</dbReference>
<proteinExistence type="predicted"/>
<dbReference type="AlphaFoldDB" id="A0A0M0EBX8"/>
<feature type="transmembrane region" description="Helical" evidence="1">
    <location>
        <begin position="233"/>
        <end position="252"/>
    </location>
</feature>
<comment type="caution">
    <text evidence="2">The sequence shown here is derived from an EMBL/GenBank/DDBJ whole genome shotgun (WGS) entry which is preliminary data.</text>
</comment>
<feature type="transmembrane region" description="Helical" evidence="1">
    <location>
        <begin position="9"/>
        <end position="27"/>
    </location>
</feature>
<feature type="transmembrane region" description="Helical" evidence="1">
    <location>
        <begin position="154"/>
        <end position="175"/>
    </location>
</feature>
<feature type="transmembrane region" description="Helical" evidence="1">
    <location>
        <begin position="116"/>
        <end position="134"/>
    </location>
</feature>
<feature type="transmembrane region" description="Helical" evidence="1">
    <location>
        <begin position="59"/>
        <end position="76"/>
    </location>
</feature>